<keyword evidence="2" id="KW-1185">Reference proteome</keyword>
<sequence>MGPFSKCLVVAQRPILPEVGRDQRQGVEYNLGCIALNRADYKPLLAILEEMAGGDIQNDNYLKARVMMEKSLTDPDWVSEL</sequence>
<protein>
    <submittedName>
        <fullName evidence="1">Uncharacterized protein</fullName>
    </submittedName>
</protein>
<comment type="caution">
    <text evidence="1">The sequence shown here is derived from an EMBL/GenBank/DDBJ whole genome shotgun (WGS) entry which is preliminary data.</text>
</comment>
<organism evidence="1 2">
    <name type="scientific">Larkinella rosea</name>
    <dbReference type="NCBI Taxonomy" id="2025312"/>
    <lineage>
        <taxon>Bacteria</taxon>
        <taxon>Pseudomonadati</taxon>
        <taxon>Bacteroidota</taxon>
        <taxon>Cytophagia</taxon>
        <taxon>Cytophagales</taxon>
        <taxon>Spirosomataceae</taxon>
        <taxon>Larkinella</taxon>
    </lineage>
</organism>
<gene>
    <name evidence="1" type="ORF">EHT25_08795</name>
</gene>
<accession>A0A3P1C458</accession>
<dbReference type="Proteomes" id="UP000271925">
    <property type="component" value="Unassembled WGS sequence"/>
</dbReference>
<reference evidence="1 2" key="1">
    <citation type="submission" date="2018-11" db="EMBL/GenBank/DDBJ databases">
        <authorList>
            <person name="Zhou Z."/>
            <person name="Wang G."/>
        </authorList>
    </citation>
    <scope>NUCLEOTIDE SEQUENCE [LARGE SCALE GENOMIC DNA]</scope>
    <source>
        <strain evidence="1 2">KCTC52004</strain>
    </source>
</reference>
<proteinExistence type="predicted"/>
<evidence type="ECO:0000313" key="1">
    <source>
        <dbReference type="EMBL" id="RRB07856.1"/>
    </source>
</evidence>
<evidence type="ECO:0000313" key="2">
    <source>
        <dbReference type="Proteomes" id="UP000271925"/>
    </source>
</evidence>
<name>A0A3P1C458_9BACT</name>
<dbReference type="RefSeq" id="WP_124873369.1">
    <property type="nucleotide sequence ID" value="NZ_RQJO01000007.1"/>
</dbReference>
<dbReference type="EMBL" id="RQJO01000007">
    <property type="protein sequence ID" value="RRB07856.1"/>
    <property type="molecule type" value="Genomic_DNA"/>
</dbReference>
<dbReference type="AlphaFoldDB" id="A0A3P1C458"/>